<evidence type="ECO:0000313" key="1">
    <source>
        <dbReference type="EnsemblPlants" id="AVESA.00010b.r2.6CG1120810.1.CDS"/>
    </source>
</evidence>
<organism evidence="1 2">
    <name type="scientific">Avena sativa</name>
    <name type="common">Oat</name>
    <dbReference type="NCBI Taxonomy" id="4498"/>
    <lineage>
        <taxon>Eukaryota</taxon>
        <taxon>Viridiplantae</taxon>
        <taxon>Streptophyta</taxon>
        <taxon>Embryophyta</taxon>
        <taxon>Tracheophyta</taxon>
        <taxon>Spermatophyta</taxon>
        <taxon>Magnoliopsida</taxon>
        <taxon>Liliopsida</taxon>
        <taxon>Poales</taxon>
        <taxon>Poaceae</taxon>
        <taxon>BOP clade</taxon>
        <taxon>Pooideae</taxon>
        <taxon>Poodae</taxon>
        <taxon>Poeae</taxon>
        <taxon>Poeae Chloroplast Group 1 (Aveneae type)</taxon>
        <taxon>Aveninae</taxon>
        <taxon>Avena</taxon>
    </lineage>
</organism>
<evidence type="ECO:0000313" key="2">
    <source>
        <dbReference type="Proteomes" id="UP001732700"/>
    </source>
</evidence>
<sequence length="187" mass="20157">MALLVRAAAVAVMAMLASPAAAQGAPAYKNHTVGGAYGWFFNATSNTTSGNYSWAATERFYLGDYLIFKTNDNSSVVVTSNSTTYSLCDPSEDYGLDTYIYDGMGGYEEAVFAVPLISEGTYYFFSEANGGAQCQQGMRFEIKVAYGRGLPPDLAQPPPGPGCRLVRVVVSWVEALLLYSLDLQICK</sequence>
<reference evidence="1" key="1">
    <citation type="submission" date="2021-05" db="EMBL/GenBank/DDBJ databases">
        <authorList>
            <person name="Scholz U."/>
            <person name="Mascher M."/>
            <person name="Fiebig A."/>
        </authorList>
    </citation>
    <scope>NUCLEOTIDE SEQUENCE [LARGE SCALE GENOMIC DNA]</scope>
</reference>
<dbReference type="EnsemblPlants" id="AVESA.00010b.r2.6CG1120810.1">
    <property type="protein sequence ID" value="AVESA.00010b.r2.6CG1120810.1.CDS"/>
    <property type="gene ID" value="AVESA.00010b.r2.6CG1120810"/>
</dbReference>
<dbReference type="Proteomes" id="UP001732700">
    <property type="component" value="Chromosome 6C"/>
</dbReference>
<protein>
    <submittedName>
        <fullName evidence="1">Uncharacterized protein</fullName>
    </submittedName>
</protein>
<reference evidence="1" key="2">
    <citation type="submission" date="2025-09" db="UniProtKB">
        <authorList>
            <consortium name="EnsemblPlants"/>
        </authorList>
    </citation>
    <scope>IDENTIFICATION</scope>
</reference>
<proteinExistence type="predicted"/>
<accession>A0ACD5Z7Y5</accession>
<name>A0ACD5Z7Y5_AVESA</name>
<keyword evidence="2" id="KW-1185">Reference proteome</keyword>